<feature type="region of interest" description="Disordered" evidence="8">
    <location>
        <begin position="166"/>
        <end position="196"/>
    </location>
</feature>
<feature type="compositionally biased region" description="Low complexity" evidence="8">
    <location>
        <begin position="179"/>
        <end position="190"/>
    </location>
</feature>
<keyword evidence="4" id="KW-0653">Protein transport</keyword>
<feature type="chain" id="PRO_5031571526" evidence="9">
    <location>
        <begin position="17"/>
        <end position="281"/>
    </location>
</feature>
<dbReference type="EMBL" id="HBIZ01028877">
    <property type="protein sequence ID" value="CAE0765749.1"/>
    <property type="molecule type" value="Transcribed_RNA"/>
</dbReference>
<evidence type="ECO:0000256" key="5">
    <source>
        <dbReference type="ARBA" id="ARBA00022989"/>
    </source>
</evidence>
<feature type="region of interest" description="Disordered" evidence="8">
    <location>
        <begin position="253"/>
        <end position="281"/>
    </location>
</feature>
<evidence type="ECO:0000256" key="3">
    <source>
        <dbReference type="ARBA" id="ARBA00022692"/>
    </source>
</evidence>
<dbReference type="GO" id="GO:0016020">
    <property type="term" value="C:membrane"/>
    <property type="evidence" value="ECO:0007669"/>
    <property type="project" value="UniProtKB-ARBA"/>
</dbReference>
<dbReference type="AlphaFoldDB" id="A0A7S4BH48"/>
<dbReference type="InterPro" id="IPR003369">
    <property type="entry name" value="TatA/B/E"/>
</dbReference>
<evidence type="ECO:0000256" key="6">
    <source>
        <dbReference type="ARBA" id="ARBA00023010"/>
    </source>
</evidence>
<proteinExistence type="predicted"/>
<keyword evidence="9" id="KW-0732">Signal</keyword>
<keyword evidence="2" id="KW-0813">Transport</keyword>
<keyword evidence="5" id="KW-1133">Transmembrane helix</keyword>
<comment type="subcellular location">
    <subcellularLocation>
        <location evidence="1">Membrane</location>
        <topology evidence="1">Single-pass membrane protein</topology>
    </subcellularLocation>
</comment>
<evidence type="ECO:0000313" key="10">
    <source>
        <dbReference type="EMBL" id="CAE0765749.1"/>
    </source>
</evidence>
<evidence type="ECO:0000256" key="4">
    <source>
        <dbReference type="ARBA" id="ARBA00022927"/>
    </source>
</evidence>
<feature type="signal peptide" evidence="9">
    <location>
        <begin position="1"/>
        <end position="16"/>
    </location>
</feature>
<evidence type="ECO:0000256" key="2">
    <source>
        <dbReference type="ARBA" id="ARBA00022448"/>
    </source>
</evidence>
<protein>
    <submittedName>
        <fullName evidence="10">Uncharacterized protein</fullName>
    </submittedName>
</protein>
<dbReference type="Pfam" id="PF02416">
    <property type="entry name" value="TatA_B_E"/>
    <property type="match status" value="1"/>
</dbReference>
<organism evidence="10">
    <name type="scientific">Chrysotila carterae</name>
    <name type="common">Marine alga</name>
    <name type="synonym">Syracosphaera carterae</name>
    <dbReference type="NCBI Taxonomy" id="13221"/>
    <lineage>
        <taxon>Eukaryota</taxon>
        <taxon>Haptista</taxon>
        <taxon>Haptophyta</taxon>
        <taxon>Prymnesiophyceae</taxon>
        <taxon>Isochrysidales</taxon>
        <taxon>Isochrysidaceae</taxon>
        <taxon>Chrysotila</taxon>
    </lineage>
</organism>
<keyword evidence="6" id="KW-0811">Translocation</keyword>
<evidence type="ECO:0000256" key="9">
    <source>
        <dbReference type="SAM" id="SignalP"/>
    </source>
</evidence>
<dbReference type="GO" id="GO:0015031">
    <property type="term" value="P:protein transport"/>
    <property type="evidence" value="ECO:0007669"/>
    <property type="project" value="UniProtKB-KW"/>
</dbReference>
<evidence type="ECO:0000256" key="8">
    <source>
        <dbReference type="SAM" id="MobiDB-lite"/>
    </source>
</evidence>
<reference evidence="10" key="1">
    <citation type="submission" date="2021-01" db="EMBL/GenBank/DDBJ databases">
        <authorList>
            <person name="Corre E."/>
            <person name="Pelletier E."/>
            <person name="Niang G."/>
            <person name="Scheremetjew M."/>
            <person name="Finn R."/>
            <person name="Kale V."/>
            <person name="Holt S."/>
            <person name="Cochrane G."/>
            <person name="Meng A."/>
            <person name="Brown T."/>
            <person name="Cohen L."/>
        </authorList>
    </citation>
    <scope>NUCLEOTIDE SEQUENCE</scope>
    <source>
        <strain evidence="10">CCMP645</strain>
    </source>
</reference>
<keyword evidence="7" id="KW-0472">Membrane</keyword>
<evidence type="ECO:0000256" key="7">
    <source>
        <dbReference type="ARBA" id="ARBA00023136"/>
    </source>
</evidence>
<feature type="compositionally biased region" description="Pro residues" evidence="8">
    <location>
        <begin position="168"/>
        <end position="178"/>
    </location>
</feature>
<evidence type="ECO:0000256" key="1">
    <source>
        <dbReference type="ARBA" id="ARBA00004167"/>
    </source>
</evidence>
<sequence>MRTMLLPLLLQAGASAMRAPMAGTLSRTAVSSITTVTNVHLPMRAPVVHQTRATSPVMFGPGGGGFLNLGAPEVIVIGAVAWALLGPKELYRLAREAGNFLGEWQQLGRQAQSTFKDALDREMAEEMNKPPDPNSISSKLKAEAEGAISTIRDSLPSLDEYTAQRATAPPPATTPMPTTPSTAPATKTPAEVSGETNRRVMETGAAAASGVSQVQYAEESLIETQIQEAENQLATLRAEAQVLQLRRQQQEAAARRAQQQEEEKAAAEAAARQQQSGHGSA</sequence>
<gene>
    <name evidence="10" type="ORF">PCAR00345_LOCUS18361</name>
</gene>
<dbReference type="Gene3D" id="1.20.5.3310">
    <property type="match status" value="1"/>
</dbReference>
<name>A0A7S4BH48_CHRCT</name>
<accession>A0A7S4BH48</accession>
<keyword evidence="3" id="KW-0812">Transmembrane</keyword>